<dbReference type="AlphaFoldDB" id="A0A8H3M532"/>
<proteinExistence type="predicted"/>
<evidence type="ECO:0000313" key="3">
    <source>
        <dbReference type="Proteomes" id="UP000615446"/>
    </source>
</evidence>
<reference evidence="2" key="1">
    <citation type="submission" date="2019-10" db="EMBL/GenBank/DDBJ databases">
        <title>Conservation and host-specific expression of non-tandemly repeated heterogenous ribosome RNA gene in arbuscular mycorrhizal fungi.</title>
        <authorList>
            <person name="Maeda T."/>
            <person name="Kobayashi Y."/>
            <person name="Nakagawa T."/>
            <person name="Ezawa T."/>
            <person name="Yamaguchi K."/>
            <person name="Bino T."/>
            <person name="Nishimoto Y."/>
            <person name="Shigenobu S."/>
            <person name="Kawaguchi M."/>
        </authorList>
    </citation>
    <scope>NUCLEOTIDE SEQUENCE</scope>
    <source>
        <strain evidence="2">HR1</strain>
    </source>
</reference>
<dbReference type="Pfam" id="PF04218">
    <property type="entry name" value="CENP-B_N"/>
    <property type="match status" value="1"/>
</dbReference>
<evidence type="ECO:0000313" key="2">
    <source>
        <dbReference type="EMBL" id="GES96764.1"/>
    </source>
</evidence>
<protein>
    <submittedName>
        <fullName evidence="2">Centromere binding protein B</fullName>
    </submittedName>
</protein>
<dbReference type="Proteomes" id="UP000615446">
    <property type="component" value="Unassembled WGS sequence"/>
</dbReference>
<dbReference type="InterPro" id="IPR009057">
    <property type="entry name" value="Homeodomain-like_sf"/>
</dbReference>
<accession>A0A8H3M532</accession>
<sequence length="93" mass="11069">MNQKRKSVNNEVILKKKKVLTFEEKKELCLVYNENLFLLQEEIGKKFGVKKNTVYNILKNKEKWLNIELNSFNTAKQREKLPKFPELEEALAI</sequence>
<comment type="caution">
    <text evidence="2">The sequence shown here is derived from an EMBL/GenBank/DDBJ whole genome shotgun (WGS) entry which is preliminary data.</text>
</comment>
<dbReference type="SUPFAM" id="SSF46689">
    <property type="entry name" value="Homeodomain-like"/>
    <property type="match status" value="1"/>
</dbReference>
<feature type="domain" description="HTH psq-type" evidence="1">
    <location>
        <begin position="15"/>
        <end position="65"/>
    </location>
</feature>
<organism evidence="2 3">
    <name type="scientific">Rhizophagus clarus</name>
    <dbReference type="NCBI Taxonomy" id="94130"/>
    <lineage>
        <taxon>Eukaryota</taxon>
        <taxon>Fungi</taxon>
        <taxon>Fungi incertae sedis</taxon>
        <taxon>Mucoromycota</taxon>
        <taxon>Glomeromycotina</taxon>
        <taxon>Glomeromycetes</taxon>
        <taxon>Glomerales</taxon>
        <taxon>Glomeraceae</taxon>
        <taxon>Rhizophagus</taxon>
    </lineage>
</organism>
<dbReference type="InterPro" id="IPR007889">
    <property type="entry name" value="HTH_Psq"/>
</dbReference>
<dbReference type="Gene3D" id="1.10.10.60">
    <property type="entry name" value="Homeodomain-like"/>
    <property type="match status" value="1"/>
</dbReference>
<dbReference type="OrthoDB" id="2402233at2759"/>
<dbReference type="GO" id="GO:0003677">
    <property type="term" value="F:DNA binding"/>
    <property type="evidence" value="ECO:0007669"/>
    <property type="project" value="InterPro"/>
</dbReference>
<name>A0A8H3M532_9GLOM</name>
<dbReference type="EMBL" id="BLAL01000252">
    <property type="protein sequence ID" value="GES96764.1"/>
    <property type="molecule type" value="Genomic_DNA"/>
</dbReference>
<evidence type="ECO:0000259" key="1">
    <source>
        <dbReference type="Pfam" id="PF04218"/>
    </source>
</evidence>
<gene>
    <name evidence="2" type="ORF">RCL2_002338000</name>
</gene>